<gene>
    <name evidence="7" type="ORF">SCHPADRAFT_171761</name>
</gene>
<proteinExistence type="predicted"/>
<dbReference type="InParanoid" id="A0A0H2S081"/>
<dbReference type="Pfam" id="PF00069">
    <property type="entry name" value="Pkinase"/>
    <property type="match status" value="1"/>
</dbReference>
<dbReference type="PANTHER" id="PTHR44329">
    <property type="entry name" value="SERINE/THREONINE-PROTEIN KINASE TNNI3K-RELATED"/>
    <property type="match status" value="1"/>
</dbReference>
<keyword evidence="3 7" id="KW-0418">Kinase</keyword>
<evidence type="ECO:0000259" key="6">
    <source>
        <dbReference type="PROSITE" id="PS50011"/>
    </source>
</evidence>
<dbReference type="InterPro" id="IPR011009">
    <property type="entry name" value="Kinase-like_dom_sf"/>
</dbReference>
<sequence>MLSTIDWRLKLLQDVLIDQAQSFAVGASKQDVNRVALQCRKRLAAGPEFYSKLRSDVGPSSHLHGETGTPESLQAESQKPDALDKEFGRDLYIGLVPKSPSAGTHSSYKSESIAVQGPAEIRRISDLSDVNVIENGIFINFSKRHARIPILKGLKEYDEKHREEGGYGDVYRIENPPGIEKAVAVKVMRHPDLARRYRAVYREIYAWSLLVEERESPCDGHPSHNFLPLYGICLGLVINDPCPALVSPWCKDGNLFQYAKGSLPSKKFNLLAQAAQGIKFLHSRSPPIIHGDVKATNILIWEGRAVLADFGIAKCLDGVKGLSPTGRMWYTASYRAPELRLEYEEYPTTESDVYAFGATVLETLAESPPFNSYTEAQINSFLEMDKTPADVEFRPKVGPAMEDCHWEFMQECLNFHQCDRPSISDILNRLKEFQDRSSSHIPS</sequence>
<dbReference type="GO" id="GO:0005524">
    <property type="term" value="F:ATP binding"/>
    <property type="evidence" value="ECO:0007669"/>
    <property type="project" value="UniProtKB-KW"/>
</dbReference>
<dbReference type="InterPro" id="IPR051681">
    <property type="entry name" value="Ser/Thr_Kinases-Pseudokinases"/>
</dbReference>
<reference evidence="7 8" key="1">
    <citation type="submission" date="2015-04" db="EMBL/GenBank/DDBJ databases">
        <title>Complete genome sequence of Schizopora paradoxa KUC8140, a cosmopolitan wood degrader in East Asia.</title>
        <authorList>
            <consortium name="DOE Joint Genome Institute"/>
            <person name="Min B."/>
            <person name="Park H."/>
            <person name="Jang Y."/>
            <person name="Kim J.-J."/>
            <person name="Kim K.H."/>
            <person name="Pangilinan J."/>
            <person name="Lipzen A."/>
            <person name="Riley R."/>
            <person name="Grigoriev I.V."/>
            <person name="Spatafora J.W."/>
            <person name="Choi I.-G."/>
        </authorList>
    </citation>
    <scope>NUCLEOTIDE SEQUENCE [LARGE SCALE GENOMIC DNA]</scope>
    <source>
        <strain evidence="7 8">KUC8140</strain>
    </source>
</reference>
<dbReference type="OrthoDB" id="346907at2759"/>
<feature type="domain" description="Protein kinase" evidence="6">
    <location>
        <begin position="156"/>
        <end position="434"/>
    </location>
</feature>
<protein>
    <submittedName>
        <fullName evidence="7">Kinase-like protein</fullName>
    </submittedName>
</protein>
<dbReference type="PROSITE" id="PS50011">
    <property type="entry name" value="PROTEIN_KINASE_DOM"/>
    <property type="match status" value="1"/>
</dbReference>
<accession>A0A0H2S081</accession>
<dbReference type="AlphaFoldDB" id="A0A0H2S081"/>
<dbReference type="Proteomes" id="UP000053477">
    <property type="component" value="Unassembled WGS sequence"/>
</dbReference>
<dbReference type="Gene3D" id="1.10.510.10">
    <property type="entry name" value="Transferase(Phosphotransferase) domain 1"/>
    <property type="match status" value="1"/>
</dbReference>
<evidence type="ECO:0000256" key="4">
    <source>
        <dbReference type="ARBA" id="ARBA00022840"/>
    </source>
</evidence>
<evidence type="ECO:0000313" key="8">
    <source>
        <dbReference type="Proteomes" id="UP000053477"/>
    </source>
</evidence>
<evidence type="ECO:0000313" key="7">
    <source>
        <dbReference type="EMBL" id="KLO17292.1"/>
    </source>
</evidence>
<dbReference type="PANTHER" id="PTHR44329:SF288">
    <property type="entry name" value="MITOGEN-ACTIVATED PROTEIN KINASE KINASE KINASE 20"/>
    <property type="match status" value="1"/>
</dbReference>
<evidence type="ECO:0000256" key="2">
    <source>
        <dbReference type="ARBA" id="ARBA00022741"/>
    </source>
</evidence>
<keyword evidence="2" id="KW-0547">Nucleotide-binding</keyword>
<evidence type="ECO:0000256" key="5">
    <source>
        <dbReference type="SAM" id="MobiDB-lite"/>
    </source>
</evidence>
<feature type="region of interest" description="Disordered" evidence="5">
    <location>
        <begin position="56"/>
        <end position="80"/>
    </location>
</feature>
<name>A0A0H2S081_9AGAM</name>
<evidence type="ECO:0000256" key="3">
    <source>
        <dbReference type="ARBA" id="ARBA00022777"/>
    </source>
</evidence>
<dbReference type="PROSITE" id="PS00108">
    <property type="entry name" value="PROTEIN_KINASE_ST"/>
    <property type="match status" value="1"/>
</dbReference>
<organism evidence="7 8">
    <name type="scientific">Schizopora paradoxa</name>
    <dbReference type="NCBI Taxonomy" id="27342"/>
    <lineage>
        <taxon>Eukaryota</taxon>
        <taxon>Fungi</taxon>
        <taxon>Dikarya</taxon>
        <taxon>Basidiomycota</taxon>
        <taxon>Agaricomycotina</taxon>
        <taxon>Agaricomycetes</taxon>
        <taxon>Hymenochaetales</taxon>
        <taxon>Schizoporaceae</taxon>
        <taxon>Schizopora</taxon>
    </lineage>
</organism>
<dbReference type="EMBL" id="KQ085906">
    <property type="protein sequence ID" value="KLO17292.1"/>
    <property type="molecule type" value="Genomic_DNA"/>
</dbReference>
<evidence type="ECO:0000256" key="1">
    <source>
        <dbReference type="ARBA" id="ARBA00022679"/>
    </source>
</evidence>
<dbReference type="STRING" id="27342.A0A0H2S081"/>
<dbReference type="SMART" id="SM00220">
    <property type="entry name" value="S_TKc"/>
    <property type="match status" value="1"/>
</dbReference>
<dbReference type="SUPFAM" id="SSF56112">
    <property type="entry name" value="Protein kinase-like (PK-like)"/>
    <property type="match status" value="1"/>
</dbReference>
<keyword evidence="8" id="KW-1185">Reference proteome</keyword>
<keyword evidence="1" id="KW-0808">Transferase</keyword>
<keyword evidence="4" id="KW-0067">ATP-binding</keyword>
<dbReference type="InterPro" id="IPR000719">
    <property type="entry name" value="Prot_kinase_dom"/>
</dbReference>
<dbReference type="GO" id="GO:0004674">
    <property type="term" value="F:protein serine/threonine kinase activity"/>
    <property type="evidence" value="ECO:0007669"/>
    <property type="project" value="TreeGrafter"/>
</dbReference>
<dbReference type="InterPro" id="IPR008271">
    <property type="entry name" value="Ser/Thr_kinase_AS"/>
</dbReference>